<accession>X1K625</accession>
<dbReference type="EMBL" id="BARV01000777">
    <property type="protein sequence ID" value="GAI01993.1"/>
    <property type="molecule type" value="Genomic_DNA"/>
</dbReference>
<sequence>QRFDIRDKFVSLAYEELQSKGIKIPFPTRTIHIEK</sequence>
<dbReference type="GO" id="GO:0016020">
    <property type="term" value="C:membrane"/>
    <property type="evidence" value="ECO:0007669"/>
    <property type="project" value="InterPro"/>
</dbReference>
<organism evidence="1">
    <name type="scientific">marine sediment metagenome</name>
    <dbReference type="NCBI Taxonomy" id="412755"/>
    <lineage>
        <taxon>unclassified sequences</taxon>
        <taxon>metagenomes</taxon>
        <taxon>ecological metagenomes</taxon>
    </lineage>
</organism>
<name>X1K625_9ZZZZ</name>
<feature type="non-terminal residue" evidence="1">
    <location>
        <position position="1"/>
    </location>
</feature>
<protein>
    <submittedName>
        <fullName evidence="1">Uncharacterized protein</fullName>
    </submittedName>
</protein>
<evidence type="ECO:0000313" key="1">
    <source>
        <dbReference type="EMBL" id="GAI01993.1"/>
    </source>
</evidence>
<reference evidence="1" key="1">
    <citation type="journal article" date="2014" name="Front. Microbiol.">
        <title>High frequency of phylogenetically diverse reductive dehalogenase-homologous genes in deep subseafloor sedimentary metagenomes.</title>
        <authorList>
            <person name="Kawai M."/>
            <person name="Futagami T."/>
            <person name="Toyoda A."/>
            <person name="Takaki Y."/>
            <person name="Nishi S."/>
            <person name="Hori S."/>
            <person name="Arai W."/>
            <person name="Tsubouchi T."/>
            <person name="Morono Y."/>
            <person name="Uchiyama I."/>
            <person name="Ito T."/>
            <person name="Fujiyama A."/>
            <person name="Inagaki F."/>
            <person name="Takami H."/>
        </authorList>
    </citation>
    <scope>NUCLEOTIDE SEQUENCE</scope>
    <source>
        <strain evidence="1">Expedition CK06-06</strain>
    </source>
</reference>
<comment type="caution">
    <text evidence="1">The sequence shown here is derived from an EMBL/GenBank/DDBJ whole genome shotgun (WGS) entry which is preliminary data.</text>
</comment>
<dbReference type="SUPFAM" id="SSF82689">
    <property type="entry name" value="Mechanosensitive channel protein MscS (YggB), C-terminal domain"/>
    <property type="match status" value="1"/>
</dbReference>
<dbReference type="InterPro" id="IPR011066">
    <property type="entry name" value="MscS_channel_C_sf"/>
</dbReference>
<dbReference type="AlphaFoldDB" id="X1K625"/>
<gene>
    <name evidence="1" type="ORF">S06H3_02606</name>
</gene>
<proteinExistence type="predicted"/>